<evidence type="ECO:0000313" key="2">
    <source>
        <dbReference type="EMBL" id="TWU58093.1"/>
    </source>
</evidence>
<protein>
    <recommendedName>
        <fullName evidence="4">Prepilin-type N-terminal cleavage/methylation domain-containing protein</fullName>
    </recommendedName>
</protein>
<name>A0A5C6F8M3_9BACT</name>
<gene>
    <name evidence="2" type="ORF">Poly59_10020</name>
</gene>
<proteinExistence type="predicted"/>
<organism evidence="2 3">
    <name type="scientific">Rubripirellula reticaptiva</name>
    <dbReference type="NCBI Taxonomy" id="2528013"/>
    <lineage>
        <taxon>Bacteria</taxon>
        <taxon>Pseudomonadati</taxon>
        <taxon>Planctomycetota</taxon>
        <taxon>Planctomycetia</taxon>
        <taxon>Pirellulales</taxon>
        <taxon>Pirellulaceae</taxon>
        <taxon>Rubripirellula</taxon>
    </lineage>
</organism>
<dbReference type="AlphaFoldDB" id="A0A5C6F8M3"/>
<keyword evidence="1" id="KW-0472">Membrane</keyword>
<dbReference type="OrthoDB" id="274606at2"/>
<feature type="transmembrane region" description="Helical" evidence="1">
    <location>
        <begin position="12"/>
        <end position="36"/>
    </location>
</feature>
<accession>A0A5C6F8M3</accession>
<keyword evidence="1" id="KW-1133">Transmembrane helix</keyword>
<comment type="caution">
    <text evidence="2">The sequence shown here is derived from an EMBL/GenBank/DDBJ whole genome shotgun (WGS) entry which is preliminary data.</text>
</comment>
<dbReference type="EMBL" id="SJPX01000001">
    <property type="protein sequence ID" value="TWU58093.1"/>
    <property type="molecule type" value="Genomic_DNA"/>
</dbReference>
<sequence>MTTRQNNRRLAFTLIELVASAVLTAMMMAGLLGVVWSAVRESNELRKAEADRFPITILADQLRLDLQNSRGMTAIAGGIVLHGFLRDGNLPGRVVYQIHVSQAGSLLTRTDARSTEIAWVGATAIEIDAVAAVDSGDGDLPMLETGGLPPIPSVFRVTLRGRDGRVLFRELVNHHDA</sequence>
<dbReference type="RefSeq" id="WP_146532877.1">
    <property type="nucleotide sequence ID" value="NZ_SJPX01000001.1"/>
</dbReference>
<evidence type="ECO:0008006" key="4">
    <source>
        <dbReference type="Google" id="ProtNLM"/>
    </source>
</evidence>
<reference evidence="2 3" key="1">
    <citation type="submission" date="2019-02" db="EMBL/GenBank/DDBJ databases">
        <title>Deep-cultivation of Planctomycetes and their phenomic and genomic characterization uncovers novel biology.</title>
        <authorList>
            <person name="Wiegand S."/>
            <person name="Jogler M."/>
            <person name="Boedeker C."/>
            <person name="Pinto D."/>
            <person name="Vollmers J."/>
            <person name="Rivas-Marin E."/>
            <person name="Kohn T."/>
            <person name="Peeters S.H."/>
            <person name="Heuer A."/>
            <person name="Rast P."/>
            <person name="Oberbeckmann S."/>
            <person name="Bunk B."/>
            <person name="Jeske O."/>
            <person name="Meyerdierks A."/>
            <person name="Storesund J.E."/>
            <person name="Kallscheuer N."/>
            <person name="Luecker S."/>
            <person name="Lage O.M."/>
            <person name="Pohl T."/>
            <person name="Merkel B.J."/>
            <person name="Hornburger P."/>
            <person name="Mueller R.-W."/>
            <person name="Bruemmer F."/>
            <person name="Labrenz M."/>
            <person name="Spormann A.M."/>
            <person name="Op Den Camp H."/>
            <person name="Overmann J."/>
            <person name="Amann R."/>
            <person name="Jetten M.S.M."/>
            <person name="Mascher T."/>
            <person name="Medema M.H."/>
            <person name="Devos D.P."/>
            <person name="Kaster A.-K."/>
            <person name="Ovreas L."/>
            <person name="Rohde M."/>
            <person name="Galperin M.Y."/>
            <person name="Jogler C."/>
        </authorList>
    </citation>
    <scope>NUCLEOTIDE SEQUENCE [LARGE SCALE GENOMIC DNA]</scope>
    <source>
        <strain evidence="2 3">Poly59</strain>
    </source>
</reference>
<keyword evidence="3" id="KW-1185">Reference proteome</keyword>
<dbReference type="Proteomes" id="UP000317977">
    <property type="component" value="Unassembled WGS sequence"/>
</dbReference>
<evidence type="ECO:0000256" key="1">
    <source>
        <dbReference type="SAM" id="Phobius"/>
    </source>
</evidence>
<keyword evidence="1" id="KW-0812">Transmembrane</keyword>
<evidence type="ECO:0000313" key="3">
    <source>
        <dbReference type="Proteomes" id="UP000317977"/>
    </source>
</evidence>